<dbReference type="STRING" id="32024.GCA_000788295_01254"/>
<dbReference type="NCBIfam" id="TIGR00357">
    <property type="entry name" value="peptide-methionine (R)-S-oxide reductase MsrB"/>
    <property type="match status" value="1"/>
</dbReference>
<dbReference type="NCBIfam" id="TIGR00401">
    <property type="entry name" value="msrA"/>
    <property type="match status" value="1"/>
</dbReference>
<dbReference type="GO" id="GO:0033744">
    <property type="term" value="F:L-methionine:thioredoxin-disulfide S-oxidoreductase activity"/>
    <property type="evidence" value="ECO:0007669"/>
    <property type="project" value="RHEA"/>
</dbReference>
<name>A0A381DIY9_9BACT</name>
<comment type="function">
    <text evidence="5 9">Has an important function as a repair enzyme for proteins that have been inactivated by oxidation. Catalyzes the reversible oxidation-reduction of methionine sulfoxide in proteins to methionine.</text>
</comment>
<dbReference type="Proteomes" id="UP000254920">
    <property type="component" value="Unassembled WGS sequence"/>
</dbReference>
<accession>A0A381DIY9</accession>
<comment type="similarity">
    <text evidence="1">In the C-terminal section; belongs to the MsrB Met sulfoxide reductase family.</text>
</comment>
<dbReference type="GeneID" id="93091265"/>
<evidence type="ECO:0000256" key="5">
    <source>
        <dbReference type="ARBA" id="ARBA00024679"/>
    </source>
</evidence>
<evidence type="ECO:0000256" key="4">
    <source>
        <dbReference type="ARBA" id="ARBA00023268"/>
    </source>
</evidence>
<keyword evidence="3 9" id="KW-0560">Oxidoreductase</keyword>
<dbReference type="Gene3D" id="3.30.1060.10">
    <property type="entry name" value="Peptide methionine sulphoxide reductase MsrA"/>
    <property type="match status" value="1"/>
</dbReference>
<gene>
    <name evidence="10" type="primary">msrAB1</name>
    <name evidence="9" type="synonym">msrA</name>
    <name evidence="10" type="ORF">NCTC12475_00834</name>
</gene>
<comment type="catalytic activity">
    <reaction evidence="7">
        <text>L-methionyl-[protein] + [thioredoxin]-disulfide + H2O = L-methionyl-(R)-S-oxide-[protein] + [thioredoxin]-dithiol</text>
        <dbReference type="Rhea" id="RHEA:24164"/>
        <dbReference type="Rhea" id="RHEA-COMP:10698"/>
        <dbReference type="Rhea" id="RHEA-COMP:10700"/>
        <dbReference type="Rhea" id="RHEA-COMP:12313"/>
        <dbReference type="Rhea" id="RHEA-COMP:12314"/>
        <dbReference type="ChEBI" id="CHEBI:15377"/>
        <dbReference type="ChEBI" id="CHEBI:16044"/>
        <dbReference type="ChEBI" id="CHEBI:29950"/>
        <dbReference type="ChEBI" id="CHEBI:45764"/>
        <dbReference type="ChEBI" id="CHEBI:50058"/>
        <dbReference type="EC" id="1.8.4.12"/>
    </reaction>
</comment>
<dbReference type="SUPFAM" id="SSF51316">
    <property type="entry name" value="Mss4-like"/>
    <property type="match status" value="1"/>
</dbReference>
<evidence type="ECO:0000313" key="11">
    <source>
        <dbReference type="Proteomes" id="UP000254920"/>
    </source>
</evidence>
<dbReference type="HAMAP" id="MF_01401">
    <property type="entry name" value="MsrA"/>
    <property type="match status" value="1"/>
</dbReference>
<dbReference type="PANTHER" id="PTHR10173:SF52">
    <property type="entry name" value="METHIONINE-R-SULFOXIDE REDUCTASE B1"/>
    <property type="match status" value="1"/>
</dbReference>
<dbReference type="Pfam" id="PF01625">
    <property type="entry name" value="PMSR"/>
    <property type="match status" value="1"/>
</dbReference>
<evidence type="ECO:0000256" key="1">
    <source>
        <dbReference type="ARBA" id="ARBA00008076"/>
    </source>
</evidence>
<protein>
    <recommendedName>
        <fullName evidence="9">Peptide methionine sulfoxide reductase MsrA</fullName>
        <shortName evidence="9">Protein-methionine-S-oxide reductase</shortName>
        <ecNumber evidence="9">1.8.4.11</ecNumber>
    </recommendedName>
    <alternativeName>
        <fullName evidence="9">Peptide-methionine (S)-S-oxide reductase</fullName>
        <shortName evidence="9">Peptide Met(O) reductase</shortName>
    </alternativeName>
</protein>
<evidence type="ECO:0000256" key="7">
    <source>
        <dbReference type="ARBA" id="ARBA00048488"/>
    </source>
</evidence>
<reference evidence="10 11" key="1">
    <citation type="submission" date="2018-06" db="EMBL/GenBank/DDBJ databases">
        <authorList>
            <consortium name="Pathogen Informatics"/>
            <person name="Doyle S."/>
        </authorList>
    </citation>
    <scope>NUCLEOTIDE SEQUENCE [LARGE SCALE GENOMIC DNA]</scope>
    <source>
        <strain evidence="10 11">NCTC12475</strain>
    </source>
</reference>
<sequence length="338" mass="38915">MKKILLVFGIFFMLIANAKEIKGENMQNQKEIYLAGGCFWGMEGYFKKIPGILQTDVGYANGKTSQTSYQELSKSDHAETLKIKFDENVISLIEILAHYFRIIDPISINKQGNDIGRQYRSGIYYTDESMKKYIIDFINQEQRKYQEKIAVEVQKLENFILAEDYHQDYLDKNPSGYCHINLSLSSKPLYAGKFKKPSQDEIKNSLSELQYNVTQYKQTEVPFSSKFDKFNKKGIYVDIVTKQPLFSSKDKFDAGCGWPSFSKPITTDVIKYNEDLTHGMQRTEVSSKLGNSHLGHVFDDGIKEKGGLRYCINGASLEFIPVEKMKDMGYEDYILYVE</sequence>
<keyword evidence="11" id="KW-1185">Reference proteome</keyword>
<dbReference type="EC" id="1.8.4.11" evidence="9"/>
<evidence type="ECO:0000313" key="10">
    <source>
        <dbReference type="EMBL" id="SUX10636.1"/>
    </source>
</evidence>
<dbReference type="PANTHER" id="PTHR10173">
    <property type="entry name" value="METHIONINE SULFOXIDE REDUCTASE"/>
    <property type="match status" value="1"/>
</dbReference>
<comment type="catalytic activity">
    <reaction evidence="6 9">
        <text>L-methionyl-[protein] + [thioredoxin]-disulfide + H2O = L-methionyl-(S)-S-oxide-[protein] + [thioredoxin]-dithiol</text>
        <dbReference type="Rhea" id="RHEA:14217"/>
        <dbReference type="Rhea" id="RHEA-COMP:10698"/>
        <dbReference type="Rhea" id="RHEA-COMP:10700"/>
        <dbReference type="Rhea" id="RHEA-COMP:12313"/>
        <dbReference type="Rhea" id="RHEA-COMP:12315"/>
        <dbReference type="ChEBI" id="CHEBI:15377"/>
        <dbReference type="ChEBI" id="CHEBI:16044"/>
        <dbReference type="ChEBI" id="CHEBI:29950"/>
        <dbReference type="ChEBI" id="CHEBI:44120"/>
        <dbReference type="ChEBI" id="CHEBI:50058"/>
        <dbReference type="EC" id="1.8.4.11"/>
    </reaction>
</comment>
<dbReference type="Gene3D" id="2.170.150.20">
    <property type="entry name" value="Peptide methionine sulfoxide reductase"/>
    <property type="match status" value="1"/>
</dbReference>
<dbReference type="GO" id="GO:0006979">
    <property type="term" value="P:response to oxidative stress"/>
    <property type="evidence" value="ECO:0007669"/>
    <property type="project" value="InterPro"/>
</dbReference>
<dbReference type="RefSeq" id="WP_089183023.1">
    <property type="nucleotide sequence ID" value="NZ_CP043427.1"/>
</dbReference>
<dbReference type="EMBL" id="UFVD01000001">
    <property type="protein sequence ID" value="SUX10636.1"/>
    <property type="molecule type" value="Genomic_DNA"/>
</dbReference>
<dbReference type="GO" id="GO:0030091">
    <property type="term" value="P:protein repair"/>
    <property type="evidence" value="ECO:0007669"/>
    <property type="project" value="InterPro"/>
</dbReference>
<dbReference type="InterPro" id="IPR002569">
    <property type="entry name" value="Met_Sox_Rdtase_MsrA_dom"/>
</dbReference>
<comment type="similarity">
    <text evidence="2">In the N-terminal section; belongs to the MsrA Met sulfoxide reductase family.</text>
</comment>
<dbReference type="SUPFAM" id="SSF55068">
    <property type="entry name" value="Peptide methionine sulfoxide reductase"/>
    <property type="match status" value="1"/>
</dbReference>
<evidence type="ECO:0000256" key="9">
    <source>
        <dbReference type="HAMAP-Rule" id="MF_01401"/>
    </source>
</evidence>
<dbReference type="Pfam" id="PF01641">
    <property type="entry name" value="SelR"/>
    <property type="match status" value="1"/>
</dbReference>
<organism evidence="10 11">
    <name type="scientific">Campylobacter sputorum subsp. sputorum</name>
    <dbReference type="NCBI Taxonomy" id="32024"/>
    <lineage>
        <taxon>Bacteria</taxon>
        <taxon>Pseudomonadati</taxon>
        <taxon>Campylobacterota</taxon>
        <taxon>Epsilonproteobacteria</taxon>
        <taxon>Campylobacterales</taxon>
        <taxon>Campylobacteraceae</taxon>
        <taxon>Campylobacter</taxon>
    </lineage>
</organism>
<keyword evidence="4" id="KW-0511">Multifunctional enzyme</keyword>
<dbReference type="GO" id="GO:0033743">
    <property type="term" value="F:peptide-methionine (R)-S-oxide reductase activity"/>
    <property type="evidence" value="ECO:0007669"/>
    <property type="project" value="UniProtKB-EC"/>
</dbReference>
<dbReference type="InterPro" id="IPR028427">
    <property type="entry name" value="Met_Sox_Rdtase_MsrB"/>
</dbReference>
<evidence type="ECO:0000256" key="6">
    <source>
        <dbReference type="ARBA" id="ARBA00047806"/>
    </source>
</evidence>
<comment type="catalytic activity">
    <reaction evidence="8 9">
        <text>[thioredoxin]-disulfide + L-methionine + H2O = L-methionine (S)-S-oxide + [thioredoxin]-dithiol</text>
        <dbReference type="Rhea" id="RHEA:19993"/>
        <dbReference type="Rhea" id="RHEA-COMP:10698"/>
        <dbReference type="Rhea" id="RHEA-COMP:10700"/>
        <dbReference type="ChEBI" id="CHEBI:15377"/>
        <dbReference type="ChEBI" id="CHEBI:29950"/>
        <dbReference type="ChEBI" id="CHEBI:50058"/>
        <dbReference type="ChEBI" id="CHEBI:57844"/>
        <dbReference type="ChEBI" id="CHEBI:58772"/>
        <dbReference type="EC" id="1.8.4.11"/>
    </reaction>
</comment>
<dbReference type="FunFam" id="2.170.150.20:FF:000003">
    <property type="entry name" value="Peptide methionine sulfoxide reductase MsrB"/>
    <property type="match status" value="1"/>
</dbReference>
<dbReference type="GO" id="GO:0005737">
    <property type="term" value="C:cytoplasm"/>
    <property type="evidence" value="ECO:0007669"/>
    <property type="project" value="TreeGrafter"/>
</dbReference>
<feature type="active site" evidence="9">
    <location>
        <position position="38"/>
    </location>
</feature>
<evidence type="ECO:0000256" key="3">
    <source>
        <dbReference type="ARBA" id="ARBA00023002"/>
    </source>
</evidence>
<dbReference type="InterPro" id="IPR036509">
    <property type="entry name" value="Met_Sox_Rdtase_MsrA_sf"/>
</dbReference>
<dbReference type="PROSITE" id="PS51790">
    <property type="entry name" value="MSRB"/>
    <property type="match status" value="1"/>
</dbReference>
<dbReference type="FunFam" id="3.30.1060.10:FF:000007">
    <property type="entry name" value="Peptide methionine sulfoxide reductase msrA/msrB"/>
    <property type="match status" value="1"/>
</dbReference>
<dbReference type="AlphaFoldDB" id="A0A381DIY9"/>
<comment type="similarity">
    <text evidence="9">Belongs to the MsrA Met sulfoxide reductase family.</text>
</comment>
<dbReference type="InterPro" id="IPR002579">
    <property type="entry name" value="Met_Sox_Rdtase_MsrB_dom"/>
</dbReference>
<dbReference type="OrthoDB" id="4174719at2"/>
<dbReference type="GO" id="GO:0008113">
    <property type="term" value="F:peptide-methionine (S)-S-oxide reductase activity"/>
    <property type="evidence" value="ECO:0007669"/>
    <property type="project" value="UniProtKB-UniRule"/>
</dbReference>
<evidence type="ECO:0000256" key="2">
    <source>
        <dbReference type="ARBA" id="ARBA00011017"/>
    </source>
</evidence>
<evidence type="ECO:0000256" key="8">
    <source>
        <dbReference type="ARBA" id="ARBA00048782"/>
    </source>
</evidence>
<dbReference type="InterPro" id="IPR011057">
    <property type="entry name" value="Mss4-like_sf"/>
</dbReference>
<proteinExistence type="inferred from homology"/>